<accession>A0AAP0RMF0</accession>
<evidence type="ECO:0000313" key="3">
    <source>
        <dbReference type="EMBL" id="KAK9280138.1"/>
    </source>
</evidence>
<dbReference type="GO" id="GO:0007131">
    <property type="term" value="P:reciprocal meiotic recombination"/>
    <property type="evidence" value="ECO:0007669"/>
    <property type="project" value="TreeGrafter"/>
</dbReference>
<evidence type="ECO:0000256" key="2">
    <source>
        <dbReference type="SAM" id="Coils"/>
    </source>
</evidence>
<dbReference type="PANTHER" id="PTHR23160">
    <property type="entry name" value="SYNAPTONEMAL COMPLEX PROTEIN-RELATED"/>
    <property type="match status" value="1"/>
</dbReference>
<evidence type="ECO:0000256" key="1">
    <source>
        <dbReference type="ARBA" id="ARBA00023054"/>
    </source>
</evidence>
<dbReference type="PANTHER" id="PTHR23160:SF19">
    <property type="entry name" value="MYOSIN HEAVY CHAIN-RELATED PROTEIN"/>
    <property type="match status" value="1"/>
</dbReference>
<feature type="coiled-coil region" evidence="2">
    <location>
        <begin position="109"/>
        <end position="227"/>
    </location>
</feature>
<proteinExistence type="predicted"/>
<evidence type="ECO:0000313" key="4">
    <source>
        <dbReference type="Proteomes" id="UP001415857"/>
    </source>
</evidence>
<dbReference type="AlphaFoldDB" id="A0AAP0RMF0"/>
<sequence>MMIYRSGSLTIESDQVHEYSISTLIQLCSLRFHRKQRKSSIMTNPKRRGHSLRIIKLVLDNRKSSLNDNGATEPARVLLERLFAQTQKLEERINRDSHLPQDVLLGFNLEILESDLQAALAALKKKEEDLQDAERVVLLEHTELNRAKEALEQREEEIAAVCSRQEKLEEELKQANINFVSQARQIEDLKLRLRERDQEIAATQSALSLKEDELDKMRKELIKKCEEAAKIDSELKSKTQLLNETNEVVKKQGFELQELRKAVLEKEEELEVSMMRQKLDDEKLIVAEANLERQTMEFLLFTGRAEETGRGGI</sequence>
<keyword evidence="1 2" id="KW-0175">Coiled coil</keyword>
<dbReference type="Proteomes" id="UP001415857">
    <property type="component" value="Unassembled WGS sequence"/>
</dbReference>
<dbReference type="EMBL" id="JBBPBK010000008">
    <property type="protein sequence ID" value="KAK9280138.1"/>
    <property type="molecule type" value="Genomic_DNA"/>
</dbReference>
<protein>
    <submittedName>
        <fullName evidence="3">Uncharacterized protein</fullName>
    </submittedName>
</protein>
<keyword evidence="4" id="KW-1185">Reference proteome</keyword>
<comment type="caution">
    <text evidence="3">The sequence shown here is derived from an EMBL/GenBank/DDBJ whole genome shotgun (WGS) entry which is preliminary data.</text>
</comment>
<gene>
    <name evidence="3" type="ORF">L1049_013825</name>
</gene>
<organism evidence="3 4">
    <name type="scientific">Liquidambar formosana</name>
    <name type="common">Formosan gum</name>
    <dbReference type="NCBI Taxonomy" id="63359"/>
    <lineage>
        <taxon>Eukaryota</taxon>
        <taxon>Viridiplantae</taxon>
        <taxon>Streptophyta</taxon>
        <taxon>Embryophyta</taxon>
        <taxon>Tracheophyta</taxon>
        <taxon>Spermatophyta</taxon>
        <taxon>Magnoliopsida</taxon>
        <taxon>eudicotyledons</taxon>
        <taxon>Gunneridae</taxon>
        <taxon>Pentapetalae</taxon>
        <taxon>Saxifragales</taxon>
        <taxon>Altingiaceae</taxon>
        <taxon>Liquidambar</taxon>
    </lineage>
</organism>
<name>A0AAP0RMF0_LIQFO</name>
<reference evidence="3 4" key="1">
    <citation type="journal article" date="2024" name="Plant J.">
        <title>Genome sequences and population genomics reveal climatic adaptation and genomic divergence between two closely related sweetgum species.</title>
        <authorList>
            <person name="Xu W.Q."/>
            <person name="Ren C.Q."/>
            <person name="Zhang X.Y."/>
            <person name="Comes H.P."/>
            <person name="Liu X.H."/>
            <person name="Li Y.G."/>
            <person name="Kettle C.J."/>
            <person name="Jalonen R."/>
            <person name="Gaisberger H."/>
            <person name="Ma Y.Z."/>
            <person name="Qiu Y.X."/>
        </authorList>
    </citation>
    <scope>NUCLEOTIDE SEQUENCE [LARGE SCALE GENOMIC DNA]</scope>
    <source>
        <strain evidence="3">Hangzhou</strain>
    </source>
</reference>